<organism evidence="1">
    <name type="scientific">Tanacetum cinerariifolium</name>
    <name type="common">Dalmatian daisy</name>
    <name type="synonym">Chrysanthemum cinerariifolium</name>
    <dbReference type="NCBI Taxonomy" id="118510"/>
    <lineage>
        <taxon>Eukaryota</taxon>
        <taxon>Viridiplantae</taxon>
        <taxon>Streptophyta</taxon>
        <taxon>Embryophyta</taxon>
        <taxon>Tracheophyta</taxon>
        <taxon>Spermatophyta</taxon>
        <taxon>Magnoliopsida</taxon>
        <taxon>eudicotyledons</taxon>
        <taxon>Gunneridae</taxon>
        <taxon>Pentapetalae</taxon>
        <taxon>asterids</taxon>
        <taxon>campanulids</taxon>
        <taxon>Asterales</taxon>
        <taxon>Asteraceae</taxon>
        <taxon>Asteroideae</taxon>
        <taxon>Anthemideae</taxon>
        <taxon>Anthemidinae</taxon>
        <taxon>Tanacetum</taxon>
    </lineage>
</organism>
<accession>A0A6L2LLR7</accession>
<reference evidence="1" key="1">
    <citation type="journal article" date="2019" name="Sci. Rep.">
        <title>Draft genome of Tanacetum cinerariifolium, the natural source of mosquito coil.</title>
        <authorList>
            <person name="Yamashiro T."/>
            <person name="Shiraishi A."/>
            <person name="Satake H."/>
            <person name="Nakayama K."/>
        </authorList>
    </citation>
    <scope>NUCLEOTIDE SEQUENCE</scope>
</reference>
<sequence>MIKFCFKNIHELDHDVLVKLEECWWKENAHEITPFTRLENFGQGPYANVKTEKTHDLYLDINCIFGRNYGASNVGDTQEKQGHEKHRDNPTPEVYKIRRFEMMKYSFNDDEEYIAIKESEYLNHS</sequence>
<dbReference type="AlphaFoldDB" id="A0A6L2LLR7"/>
<proteinExistence type="predicted"/>
<name>A0A6L2LLR7_TANCI</name>
<comment type="caution">
    <text evidence="1">The sequence shown here is derived from an EMBL/GenBank/DDBJ whole genome shotgun (WGS) entry which is preliminary data.</text>
</comment>
<dbReference type="EMBL" id="BKCJ010004583">
    <property type="protein sequence ID" value="GEU61917.1"/>
    <property type="molecule type" value="Genomic_DNA"/>
</dbReference>
<gene>
    <name evidence="1" type="ORF">Tci_033895</name>
</gene>
<protein>
    <submittedName>
        <fullName evidence="1">Uncharacterized protein</fullName>
    </submittedName>
</protein>
<evidence type="ECO:0000313" key="1">
    <source>
        <dbReference type="EMBL" id="GEU61917.1"/>
    </source>
</evidence>